<proteinExistence type="predicted"/>
<dbReference type="STRING" id="399497.BW733_02675"/>
<dbReference type="InterPro" id="IPR003870">
    <property type="entry name" value="DUF222"/>
</dbReference>
<sequence>MEATAQRELAEDLRSAVTLRRVAEAGLLSSLCEFAEAYRVDAEDLLEVLAERRIQIGGEGTPRVSEYLMLELAGLLRCTPAAAGHRVVEALNLKHRHPGLFAAVRRCQIDADRALRAAVRCGALSQAAAERVTQEWFLRQGGLGWTASFNLLDKLVKEADLEAAAEKERKAREDRGVFVWGLSDGVMNLTGRLDVLDARHLDASVERMAEVIEGDHPGLTKDQRRAKALGILAQPARALALLQRAAQPELPPEGSEAHGERHGCPGELCGTVTTPLSRLRPKVSVAVHVHSDAVGRLTGLARVEQAGWITTGLLTELLGDADVTVRPVIDLANVPAEDGYVPSAGLRRAVCYALRHELFPYSDLRAERFDLDHTVPYLPGRRGQTRLGNLAPLSRRAHRAKTAGVWRSRQAAIDQIMWESPLGYRYEVSPSGTRSLE</sequence>
<gene>
    <name evidence="2" type="ORF">BW733_02675</name>
</gene>
<feature type="domain" description="DUF222" evidence="1">
    <location>
        <begin position="68"/>
        <end position="350"/>
    </location>
</feature>
<accession>A0A1Q2CUW8</accession>
<reference evidence="2 3" key="1">
    <citation type="journal article" date="2008" name="Int. J. Syst. Evol. Microbiol.">
        <title>Tessaracoccus flavescens sp. nov., isolated from marine sediment.</title>
        <authorList>
            <person name="Lee D.W."/>
            <person name="Lee S.D."/>
        </authorList>
    </citation>
    <scope>NUCLEOTIDE SEQUENCE [LARGE SCALE GENOMIC DNA]</scope>
    <source>
        <strain evidence="2 3">SST-39T</strain>
    </source>
</reference>
<dbReference type="RefSeq" id="WP_077347665.1">
    <property type="nucleotide sequence ID" value="NZ_CP019607.1"/>
</dbReference>
<dbReference type="KEGG" id="tfa:BW733_02675"/>
<dbReference type="AlphaFoldDB" id="A0A1Q2CUW8"/>
<name>A0A1Q2CUW8_9ACTN</name>
<evidence type="ECO:0000313" key="2">
    <source>
        <dbReference type="EMBL" id="AQP49897.1"/>
    </source>
</evidence>
<dbReference type="Proteomes" id="UP000188235">
    <property type="component" value="Chromosome"/>
</dbReference>
<dbReference type="Pfam" id="PF02720">
    <property type="entry name" value="DUF222"/>
    <property type="match status" value="1"/>
</dbReference>
<evidence type="ECO:0000259" key="1">
    <source>
        <dbReference type="Pfam" id="PF02720"/>
    </source>
</evidence>
<organism evidence="2 3">
    <name type="scientific">Tessaracoccus flavescens</name>
    <dbReference type="NCBI Taxonomy" id="399497"/>
    <lineage>
        <taxon>Bacteria</taxon>
        <taxon>Bacillati</taxon>
        <taxon>Actinomycetota</taxon>
        <taxon>Actinomycetes</taxon>
        <taxon>Propionibacteriales</taxon>
        <taxon>Propionibacteriaceae</taxon>
        <taxon>Tessaracoccus</taxon>
    </lineage>
</organism>
<protein>
    <recommendedName>
        <fullName evidence="1">DUF222 domain-containing protein</fullName>
    </recommendedName>
</protein>
<evidence type="ECO:0000313" key="3">
    <source>
        <dbReference type="Proteomes" id="UP000188235"/>
    </source>
</evidence>
<dbReference type="OrthoDB" id="3790359at2"/>
<dbReference type="EMBL" id="CP019607">
    <property type="protein sequence ID" value="AQP49897.1"/>
    <property type="molecule type" value="Genomic_DNA"/>
</dbReference>
<keyword evidence="3" id="KW-1185">Reference proteome</keyword>